<sequence>MRLSIVSTLALLFMIAAADKCICNDKSQLSTACKKVRGKVEDGFCITKKSDKFLNQCPGICRVMKTRCRPTLFCF</sequence>
<accession>A0AAD8UVH7</accession>
<dbReference type="GeneID" id="85449317"/>
<evidence type="ECO:0000313" key="2">
    <source>
        <dbReference type="EMBL" id="KAK1561242.1"/>
    </source>
</evidence>
<proteinExistence type="predicted"/>
<feature type="signal peptide" evidence="1">
    <location>
        <begin position="1"/>
        <end position="18"/>
    </location>
</feature>
<gene>
    <name evidence="2" type="ORF">LY79DRAFT_708614</name>
</gene>
<dbReference type="RefSeq" id="XP_060406609.1">
    <property type="nucleotide sequence ID" value="XM_060565077.1"/>
</dbReference>
<organism evidence="2 3">
    <name type="scientific">Colletotrichum navitas</name>
    <dbReference type="NCBI Taxonomy" id="681940"/>
    <lineage>
        <taxon>Eukaryota</taxon>
        <taxon>Fungi</taxon>
        <taxon>Dikarya</taxon>
        <taxon>Ascomycota</taxon>
        <taxon>Pezizomycotina</taxon>
        <taxon>Sordariomycetes</taxon>
        <taxon>Hypocreomycetidae</taxon>
        <taxon>Glomerellales</taxon>
        <taxon>Glomerellaceae</taxon>
        <taxon>Colletotrichum</taxon>
        <taxon>Colletotrichum graminicola species complex</taxon>
    </lineage>
</organism>
<evidence type="ECO:0000313" key="3">
    <source>
        <dbReference type="Proteomes" id="UP001230504"/>
    </source>
</evidence>
<dbReference type="AlphaFoldDB" id="A0AAD8UVH7"/>
<dbReference type="Proteomes" id="UP001230504">
    <property type="component" value="Unassembled WGS sequence"/>
</dbReference>
<protein>
    <submittedName>
        <fullName evidence="2">Uncharacterized protein</fullName>
    </submittedName>
</protein>
<comment type="caution">
    <text evidence="2">The sequence shown here is derived from an EMBL/GenBank/DDBJ whole genome shotgun (WGS) entry which is preliminary data.</text>
</comment>
<dbReference type="EMBL" id="JAHLJV010000424">
    <property type="protein sequence ID" value="KAK1561242.1"/>
    <property type="molecule type" value="Genomic_DNA"/>
</dbReference>
<name>A0AAD8UVH7_9PEZI</name>
<feature type="chain" id="PRO_5042192319" evidence="1">
    <location>
        <begin position="19"/>
        <end position="75"/>
    </location>
</feature>
<keyword evidence="1" id="KW-0732">Signal</keyword>
<keyword evidence="3" id="KW-1185">Reference proteome</keyword>
<reference evidence="2" key="1">
    <citation type="submission" date="2021-06" db="EMBL/GenBank/DDBJ databases">
        <title>Comparative genomics, transcriptomics and evolutionary studies reveal genomic signatures of adaptation to plant cell wall in hemibiotrophic fungi.</title>
        <authorList>
            <consortium name="DOE Joint Genome Institute"/>
            <person name="Baroncelli R."/>
            <person name="Diaz J.F."/>
            <person name="Benocci T."/>
            <person name="Peng M."/>
            <person name="Battaglia E."/>
            <person name="Haridas S."/>
            <person name="Andreopoulos W."/>
            <person name="Labutti K."/>
            <person name="Pangilinan J."/>
            <person name="Floch G.L."/>
            <person name="Makela M.R."/>
            <person name="Henrissat B."/>
            <person name="Grigoriev I.V."/>
            <person name="Crouch J.A."/>
            <person name="De Vries R.P."/>
            <person name="Sukno S.A."/>
            <person name="Thon M.R."/>
        </authorList>
    </citation>
    <scope>NUCLEOTIDE SEQUENCE</scope>
    <source>
        <strain evidence="2">CBS 125086</strain>
    </source>
</reference>
<evidence type="ECO:0000256" key="1">
    <source>
        <dbReference type="SAM" id="SignalP"/>
    </source>
</evidence>